<gene>
    <name evidence="1" type="ORF">PP2015_1312</name>
</gene>
<dbReference type="EMBL" id="CP013187">
    <property type="protein sequence ID" value="ALO41824.1"/>
    <property type="molecule type" value="Genomic_DNA"/>
</dbReference>
<sequence length="580" mass="66967">MSKFNSLEIKNVKGLSNSTFTFNFFPNKPCVLVAPNGYGKSSLACAFKSLKSNKLELKDDDFHNGDLSLLPELTVEFNKVKYLANTTQNTINDNFDYFVINNPIIAKAKQMKMGGFTRATASITVDTIELVATIPEKVMFDYSIKDNKAWFGSNGKILSNIGSTLVNNEEFIYLLSKKINFSKFDKKRDYINPVQIIIDEINKLTGSSDEIKDKIKQTTLNSMDSVEPLKELCLLIKDFTGNSIVDCYLHSLQMAKLIQGQTFQKALTYKIYCRDKSFFDSLLCSVNSTRHNLKTKEVKKSKSSAKKKLVIEFPKINSISNGQRDIISFISQIQKAKSSFKKQNCILIVDEIFDYLDDANLVSFQYYITKLIEEFKSQGRNLFPILLTHLDPQYFNHFCFNKHKMQIHYLARSPHKVTSKFLDIVKNRKDQQIESDLSKYFFHYHPDDKDLENDFVRLNMPKVWGKSLSFHAQVAVELDKYLRGDRYDPIAVLFAVRIKVEELAYNSLLSIDKEEFVNTHKTRSKLEFCEEKGVSIPETSYLLGLIYNDDLHWRNNRDYITPLVSKLENMTVKKMISELK</sequence>
<dbReference type="AlphaFoldDB" id="A0A0S2K0B9"/>
<organism evidence="1 2">
    <name type="scientific">Pseudoalteromonas phenolica</name>
    <dbReference type="NCBI Taxonomy" id="161398"/>
    <lineage>
        <taxon>Bacteria</taxon>
        <taxon>Pseudomonadati</taxon>
        <taxon>Pseudomonadota</taxon>
        <taxon>Gammaproteobacteria</taxon>
        <taxon>Alteromonadales</taxon>
        <taxon>Pseudoalteromonadaceae</taxon>
        <taxon>Pseudoalteromonas</taxon>
    </lineage>
</organism>
<dbReference type="PATRIC" id="fig|161398.10.peg.1337"/>
<evidence type="ECO:0000313" key="1">
    <source>
        <dbReference type="EMBL" id="ALO41824.1"/>
    </source>
</evidence>
<dbReference type="Proteomes" id="UP000061457">
    <property type="component" value="Chromosome I"/>
</dbReference>
<dbReference type="SUPFAM" id="SSF52540">
    <property type="entry name" value="P-loop containing nucleoside triphosphate hydrolases"/>
    <property type="match status" value="1"/>
</dbReference>
<dbReference type="Gene3D" id="3.40.50.300">
    <property type="entry name" value="P-loop containing nucleotide triphosphate hydrolases"/>
    <property type="match status" value="1"/>
</dbReference>
<accession>A0A0S2K0B9</accession>
<dbReference type="InterPro" id="IPR027417">
    <property type="entry name" value="P-loop_NTPase"/>
</dbReference>
<protein>
    <submittedName>
        <fullName evidence="1">Uncharacterized protein</fullName>
    </submittedName>
</protein>
<dbReference type="RefSeq" id="WP_058029526.1">
    <property type="nucleotide sequence ID" value="NZ_CP013187.1"/>
</dbReference>
<keyword evidence="2" id="KW-1185">Reference proteome</keyword>
<dbReference type="STRING" id="161398.PP2015_1312"/>
<evidence type="ECO:0000313" key="2">
    <source>
        <dbReference type="Proteomes" id="UP000061457"/>
    </source>
</evidence>
<dbReference type="OrthoDB" id="6298442at2"/>
<reference evidence="1 2" key="1">
    <citation type="submission" date="2015-11" db="EMBL/GenBank/DDBJ databases">
        <authorList>
            <person name="Zhang Y."/>
            <person name="Guo Z."/>
        </authorList>
    </citation>
    <scope>NUCLEOTIDE SEQUENCE [LARGE SCALE GENOMIC DNA]</scope>
    <source>
        <strain evidence="1 2">KCTC 12086</strain>
    </source>
</reference>
<proteinExistence type="predicted"/>
<dbReference type="KEGG" id="pphe:PP2015_1312"/>
<name>A0A0S2K0B9_9GAMM</name>